<feature type="transmembrane region" description="Helical" evidence="1">
    <location>
        <begin position="44"/>
        <end position="65"/>
    </location>
</feature>
<evidence type="ECO:0000313" key="2">
    <source>
        <dbReference type="EMBL" id="ELQ76953.1"/>
    </source>
</evidence>
<name>L7JZR0_TRAHO</name>
<dbReference type="Proteomes" id="UP000011185">
    <property type="component" value="Unassembled WGS sequence"/>
</dbReference>
<dbReference type="HOGENOM" id="CLU_141794_0_0_1"/>
<accession>L7JZR0</accession>
<sequence>MIPKSNAIYNSNVAFIYVFSLFTLLELSLYGLAVYFLPVVIPDYPFTVYGASLILGNFFLIEAIVSRNIYQICIYPFLYAYTLTVNLLNITLHNKISFAFQMVLISVIVLHGIVFLVKFSDFFYEFTWCYYKKIGGRQEIIRKSKVSN</sequence>
<keyword evidence="1" id="KW-0472">Membrane</keyword>
<organism evidence="2 3">
    <name type="scientific">Trachipleistophora hominis</name>
    <name type="common">Microsporidian parasite</name>
    <dbReference type="NCBI Taxonomy" id="72359"/>
    <lineage>
        <taxon>Eukaryota</taxon>
        <taxon>Fungi</taxon>
        <taxon>Fungi incertae sedis</taxon>
        <taxon>Microsporidia</taxon>
        <taxon>Pleistophoridae</taxon>
        <taxon>Trachipleistophora</taxon>
    </lineage>
</organism>
<dbReference type="InParanoid" id="L7JZR0"/>
<dbReference type="OrthoDB" id="2191262at2759"/>
<dbReference type="AlphaFoldDB" id="L7JZR0"/>
<feature type="transmembrane region" description="Helical" evidence="1">
    <location>
        <begin position="12"/>
        <end position="38"/>
    </location>
</feature>
<keyword evidence="3" id="KW-1185">Reference proteome</keyword>
<reference evidence="2 3" key="1">
    <citation type="journal article" date="2012" name="PLoS Pathog.">
        <title>The genome of the obligate intracellular parasite Trachipleistophora hominis: new insights into microsporidian genome dynamics and reductive evolution.</title>
        <authorList>
            <person name="Heinz E."/>
            <person name="Williams T.A."/>
            <person name="Nakjang S."/>
            <person name="Noel C.J."/>
            <person name="Swan D.C."/>
            <person name="Goldberg A.V."/>
            <person name="Harris S.R."/>
            <person name="Weinmaier T."/>
            <person name="Markert S."/>
            <person name="Becher D."/>
            <person name="Bernhardt J."/>
            <person name="Dagan T."/>
            <person name="Hacker C."/>
            <person name="Lucocq J.M."/>
            <person name="Schweder T."/>
            <person name="Rattei T."/>
            <person name="Hall N."/>
            <person name="Hirt R.P."/>
            <person name="Embley T.M."/>
        </authorList>
    </citation>
    <scope>NUCLEOTIDE SEQUENCE [LARGE SCALE GENOMIC DNA]</scope>
</reference>
<dbReference type="OMA" id="VIPDYPF"/>
<dbReference type="VEuPathDB" id="MicrosporidiaDB:THOM_0051"/>
<feature type="transmembrane region" description="Helical" evidence="1">
    <location>
        <begin position="98"/>
        <end position="117"/>
    </location>
</feature>
<gene>
    <name evidence="2" type="ORF">THOM_0051</name>
</gene>
<protein>
    <submittedName>
        <fullName evidence="2">Putative transporter</fullName>
    </submittedName>
</protein>
<evidence type="ECO:0000313" key="3">
    <source>
        <dbReference type="Proteomes" id="UP000011185"/>
    </source>
</evidence>
<evidence type="ECO:0000256" key="1">
    <source>
        <dbReference type="SAM" id="Phobius"/>
    </source>
</evidence>
<dbReference type="EMBL" id="JH993801">
    <property type="protein sequence ID" value="ELQ76953.1"/>
    <property type="molecule type" value="Genomic_DNA"/>
</dbReference>
<proteinExistence type="predicted"/>
<feature type="transmembrane region" description="Helical" evidence="1">
    <location>
        <begin position="72"/>
        <end position="92"/>
    </location>
</feature>
<keyword evidence="1" id="KW-1133">Transmembrane helix</keyword>
<keyword evidence="1" id="KW-0812">Transmembrane</keyword>